<dbReference type="EMBL" id="AP019563">
    <property type="protein sequence ID" value="BBJ31507.1"/>
    <property type="molecule type" value="Genomic_DNA"/>
</dbReference>
<evidence type="ECO:0000313" key="1">
    <source>
        <dbReference type="EMBL" id="BBJ31507.1"/>
    </source>
</evidence>
<name>A0A510GGT2_9RICK</name>
<organism evidence="1 2">
    <name type="scientific">Rickettsia asiatica</name>
    <dbReference type="NCBI Taxonomy" id="238800"/>
    <lineage>
        <taxon>Bacteria</taxon>
        <taxon>Pseudomonadati</taxon>
        <taxon>Pseudomonadota</taxon>
        <taxon>Alphaproteobacteria</taxon>
        <taxon>Rickettsiales</taxon>
        <taxon>Rickettsiaceae</taxon>
        <taxon>Rickettsieae</taxon>
        <taxon>Rickettsia</taxon>
        <taxon>spotted fever group</taxon>
    </lineage>
</organism>
<proteinExistence type="predicted"/>
<evidence type="ECO:0000313" key="2">
    <source>
        <dbReference type="Proteomes" id="UP000321183"/>
    </source>
</evidence>
<reference evidence="1 2" key="1">
    <citation type="submission" date="2019-04" db="EMBL/GenBank/DDBJ databases">
        <title>Draft genome sequence of Rickettsia asiatica Maytaro1284.</title>
        <authorList>
            <person name="Thu M."/>
            <person name="Qiu Y."/>
            <person name="Nakao R."/>
        </authorList>
    </citation>
    <scope>NUCLEOTIDE SEQUENCE [LARGE SCALE GENOMIC DNA]</scope>
    <source>
        <strain evidence="1 2">Maytaro1284</strain>
    </source>
</reference>
<gene>
    <name evidence="1" type="ORF">RAS_06160</name>
</gene>
<sequence>MDFDTGNGTIGAANNRLKAIELTGNGTVTVNSKNFYSGITTANNGQGNVKLNIDGGIAYDLGSSLGSLASLQISGNSTVKGDVYSKDINIDTGKNIDFDRGNNMRIQKV</sequence>
<dbReference type="AlphaFoldDB" id="A0A510GGT2"/>
<dbReference type="Proteomes" id="UP000321183">
    <property type="component" value="Chromosome"/>
</dbReference>
<evidence type="ECO:0008006" key="3">
    <source>
        <dbReference type="Google" id="ProtNLM"/>
    </source>
</evidence>
<keyword evidence="2" id="KW-1185">Reference proteome</keyword>
<accession>A0A510GGT2</accession>
<protein>
    <recommendedName>
        <fullName evidence="3">Autotransporter domain-containing protein</fullName>
    </recommendedName>
</protein>
<dbReference type="KEGG" id="ras:RAS_06160"/>